<keyword evidence="1" id="KW-0472">Membrane</keyword>
<sequence>MTSVILQRVLAVILLLIAFLALAASKAFPFLDDIPGVAKSAIAVAGAACGLTGVWLWLRKTPDQP</sequence>
<evidence type="ECO:0000313" key="2">
    <source>
        <dbReference type="EMBL" id="RKR92184.1"/>
    </source>
</evidence>
<dbReference type="Proteomes" id="UP000277671">
    <property type="component" value="Unassembled WGS sequence"/>
</dbReference>
<feature type="transmembrane region" description="Helical" evidence="1">
    <location>
        <begin position="37"/>
        <end position="58"/>
    </location>
</feature>
<reference evidence="2 3" key="1">
    <citation type="submission" date="2018-10" db="EMBL/GenBank/DDBJ databases">
        <title>Sequencing the genomes of 1000 actinobacteria strains.</title>
        <authorList>
            <person name="Klenk H.-P."/>
        </authorList>
    </citation>
    <scope>NUCLEOTIDE SEQUENCE [LARGE SCALE GENOMIC DNA]</scope>
    <source>
        <strain evidence="2 3">DSM 45175</strain>
    </source>
</reference>
<keyword evidence="1" id="KW-1133">Transmembrane helix</keyword>
<protein>
    <submittedName>
        <fullName evidence="2">Uncharacterized protein</fullName>
    </submittedName>
</protein>
<name>A0A495JV30_9ACTN</name>
<comment type="caution">
    <text evidence="2">The sequence shown here is derived from an EMBL/GenBank/DDBJ whole genome shotgun (WGS) entry which is preliminary data.</text>
</comment>
<proteinExistence type="predicted"/>
<keyword evidence="3" id="KW-1185">Reference proteome</keyword>
<organism evidence="2 3">
    <name type="scientific">Micromonospora pisi</name>
    <dbReference type="NCBI Taxonomy" id="589240"/>
    <lineage>
        <taxon>Bacteria</taxon>
        <taxon>Bacillati</taxon>
        <taxon>Actinomycetota</taxon>
        <taxon>Actinomycetes</taxon>
        <taxon>Micromonosporales</taxon>
        <taxon>Micromonosporaceae</taxon>
        <taxon>Micromonospora</taxon>
    </lineage>
</organism>
<gene>
    <name evidence="2" type="ORF">BDK92_6618</name>
</gene>
<keyword evidence="1" id="KW-0812">Transmembrane</keyword>
<dbReference type="AlphaFoldDB" id="A0A495JV30"/>
<evidence type="ECO:0000313" key="3">
    <source>
        <dbReference type="Proteomes" id="UP000277671"/>
    </source>
</evidence>
<dbReference type="EMBL" id="RBKT01000001">
    <property type="protein sequence ID" value="RKR92184.1"/>
    <property type="molecule type" value="Genomic_DNA"/>
</dbReference>
<dbReference type="RefSeq" id="WP_121160221.1">
    <property type="nucleotide sequence ID" value="NZ_RBKT01000001.1"/>
</dbReference>
<evidence type="ECO:0000256" key="1">
    <source>
        <dbReference type="SAM" id="Phobius"/>
    </source>
</evidence>
<accession>A0A495JV30</accession>